<dbReference type="PATRIC" id="fig|743722.3.peg.3716"/>
<dbReference type="AlphaFoldDB" id="F4C2D5"/>
<evidence type="ECO:0000256" key="1">
    <source>
        <dbReference type="SAM" id="MobiDB-lite"/>
    </source>
</evidence>
<feature type="compositionally biased region" description="Polar residues" evidence="1">
    <location>
        <begin position="69"/>
        <end position="88"/>
    </location>
</feature>
<name>F4C2D5_SPHS2</name>
<feature type="region of interest" description="Disordered" evidence="1">
    <location>
        <begin position="69"/>
        <end position="97"/>
    </location>
</feature>
<dbReference type="OrthoDB" id="961556at2"/>
<dbReference type="EMBL" id="CP002584">
    <property type="protein sequence ID" value="ADZ80013.1"/>
    <property type="molecule type" value="Genomic_DNA"/>
</dbReference>
<reference evidence="2" key="1">
    <citation type="submission" date="2011-03" db="EMBL/GenBank/DDBJ databases">
        <title>Complete sequence of Sphingobacterium sp. 21.</title>
        <authorList>
            <consortium name="US DOE Joint Genome Institute"/>
            <person name="Lucas S."/>
            <person name="Copeland A."/>
            <person name="Lapidus A."/>
            <person name="Cheng J.-F."/>
            <person name="Goodwin L."/>
            <person name="Pitluck S."/>
            <person name="Davenport K."/>
            <person name="Detter J.C."/>
            <person name="Han C."/>
            <person name="Tapia R."/>
            <person name="Land M."/>
            <person name="Hauser L."/>
            <person name="Kyrpides N."/>
            <person name="Ivanova N."/>
            <person name="Ovchinnikova G."/>
            <person name="Pagani I."/>
            <person name="Siebers A.K."/>
            <person name="Allgaier M."/>
            <person name="Thelen M.P."/>
            <person name="Hugenholtz P."/>
            <person name="Woyke T."/>
        </authorList>
    </citation>
    <scope>NUCLEOTIDE SEQUENCE</scope>
    <source>
        <strain evidence="2">21</strain>
    </source>
</reference>
<proteinExistence type="predicted"/>
<dbReference type="KEGG" id="shg:Sph21_3475"/>
<sequence length="223" mass="26224">MQEIQAWFKNSDYREGVELYNKYGSNSFLKKLFASGPTEYNLTKIREELQAICPTQNPENSQIHVMKSDNSVTKAKESVTSSQNSNNSEKSDTKPSPKLFEYYTQLQKQKQQINRQIERNMSLLDTSRSKNVRFEAAKQILQLDSRKRGIWAKIDYYEEHGRFPDPIALQPVKTDELQRLYVQISKAEKRLKSDKVKDPEKTQKLIDEKRLRLDELKRERGML</sequence>
<gene>
    <name evidence="2" type="ordered locus">Sph21_3475</name>
</gene>
<organism evidence="2">
    <name type="scientific">Sphingobacterium sp. (strain 21)</name>
    <dbReference type="NCBI Taxonomy" id="743722"/>
    <lineage>
        <taxon>Bacteria</taxon>
        <taxon>Pseudomonadati</taxon>
        <taxon>Bacteroidota</taxon>
        <taxon>Sphingobacteriia</taxon>
        <taxon>Sphingobacteriales</taxon>
        <taxon>Sphingobacteriaceae</taxon>
        <taxon>Sphingobacterium</taxon>
    </lineage>
</organism>
<dbReference type="eggNOG" id="ENOG503150U">
    <property type="taxonomic scope" value="Bacteria"/>
</dbReference>
<dbReference type="STRING" id="743722.Sph21_3475"/>
<dbReference type="HOGENOM" id="CLU_1224081_0_0_10"/>
<protein>
    <submittedName>
        <fullName evidence="2">Uncharacterized protein</fullName>
    </submittedName>
</protein>
<evidence type="ECO:0000313" key="2">
    <source>
        <dbReference type="EMBL" id="ADZ80013.1"/>
    </source>
</evidence>
<accession>F4C2D5</accession>